<dbReference type="Gene3D" id="4.10.110.10">
    <property type="entry name" value="Spasmolytic Protein, domain 1"/>
    <property type="match status" value="2"/>
</dbReference>
<evidence type="ECO:0000256" key="9">
    <source>
        <dbReference type="ARBA" id="ARBA00023157"/>
    </source>
</evidence>
<dbReference type="InterPro" id="IPR037227">
    <property type="entry name" value="EndoU-like"/>
</dbReference>
<keyword evidence="6 13" id="KW-0255">Endonuclease</keyword>
<protein>
    <recommendedName>
        <fullName evidence="13">Uridylate-specific endoribonuclease</fullName>
        <ecNumber evidence="13">4.6.1.-</ecNumber>
    </recommendedName>
</protein>
<evidence type="ECO:0000256" key="12">
    <source>
        <dbReference type="PROSITE-ProRule" id="PRU00779"/>
    </source>
</evidence>
<dbReference type="PROSITE" id="PS51448">
    <property type="entry name" value="P_TREFOIL_2"/>
    <property type="match status" value="2"/>
</dbReference>
<accession>A0ABN8R259</accession>
<comment type="caution">
    <text evidence="12">Lacks conserved residue(s) required for the propagation of feature annotation.</text>
</comment>
<evidence type="ECO:0000259" key="15">
    <source>
        <dbReference type="PROSITE" id="PS51959"/>
    </source>
</evidence>
<dbReference type="InterPro" id="IPR039787">
    <property type="entry name" value="ENDOU"/>
</dbReference>
<feature type="disulfide bond" evidence="12">
    <location>
        <begin position="325"/>
        <end position="340"/>
    </location>
</feature>
<evidence type="ECO:0000256" key="6">
    <source>
        <dbReference type="ARBA" id="ARBA00022759"/>
    </source>
</evidence>
<keyword evidence="4 13" id="KW-0540">Nuclease</keyword>
<dbReference type="Proteomes" id="UP001159405">
    <property type="component" value="Unassembled WGS sequence"/>
</dbReference>
<evidence type="ECO:0000313" key="17">
    <source>
        <dbReference type="Proteomes" id="UP001159405"/>
    </source>
</evidence>
<evidence type="ECO:0000256" key="3">
    <source>
        <dbReference type="ARBA" id="ARBA00011245"/>
    </source>
</evidence>
<evidence type="ECO:0000256" key="4">
    <source>
        <dbReference type="ARBA" id="ARBA00022722"/>
    </source>
</evidence>
<keyword evidence="10 13" id="KW-0464">Manganese</keyword>
<feature type="disulfide bond" evidence="12">
    <location>
        <begin position="275"/>
        <end position="290"/>
    </location>
</feature>
<dbReference type="InterPro" id="IPR000519">
    <property type="entry name" value="P_trefoil_dom"/>
</dbReference>
<evidence type="ECO:0000256" key="10">
    <source>
        <dbReference type="ARBA" id="ARBA00023211"/>
    </source>
</evidence>
<dbReference type="InterPro" id="IPR018998">
    <property type="entry name" value="EndoU_C"/>
</dbReference>
<dbReference type="PANTHER" id="PTHR12439:SF11">
    <property type="entry name" value="URIDYLATE-SPECIFIC ENDORIBONUCLEASE"/>
    <property type="match status" value="1"/>
</dbReference>
<feature type="disulfide bond" evidence="12">
    <location>
        <begin position="335"/>
        <end position="352"/>
    </location>
</feature>
<feature type="domain" description="EndoU" evidence="15">
    <location>
        <begin position="1"/>
        <end position="257"/>
    </location>
</feature>
<gene>
    <name evidence="16" type="ORF">PLOB_00012286</name>
</gene>
<organism evidence="16 17">
    <name type="scientific">Porites lobata</name>
    <dbReference type="NCBI Taxonomy" id="104759"/>
    <lineage>
        <taxon>Eukaryota</taxon>
        <taxon>Metazoa</taxon>
        <taxon>Cnidaria</taxon>
        <taxon>Anthozoa</taxon>
        <taxon>Hexacorallia</taxon>
        <taxon>Scleractinia</taxon>
        <taxon>Fungiina</taxon>
        <taxon>Poritidae</taxon>
        <taxon>Porites</taxon>
    </lineage>
</organism>
<name>A0ABN8R259_9CNID</name>
<dbReference type="EC" id="4.6.1.-" evidence="13"/>
<evidence type="ECO:0000259" key="14">
    <source>
        <dbReference type="PROSITE" id="PS51448"/>
    </source>
</evidence>
<keyword evidence="11" id="KW-0456">Lyase</keyword>
<evidence type="ECO:0000256" key="5">
    <source>
        <dbReference type="ARBA" id="ARBA00022723"/>
    </source>
</evidence>
<dbReference type="PANTHER" id="PTHR12439">
    <property type="entry name" value="PLACENTAL PROTEIN 11-RELATED"/>
    <property type="match status" value="1"/>
</dbReference>
<dbReference type="InterPro" id="IPR044913">
    <property type="entry name" value="P_trefoil_dom_sf"/>
</dbReference>
<comment type="similarity">
    <text evidence="2 13">Belongs to the ENDOU family.</text>
</comment>
<dbReference type="Pfam" id="PF09412">
    <property type="entry name" value="XendoU"/>
    <property type="match status" value="1"/>
</dbReference>
<evidence type="ECO:0000256" key="7">
    <source>
        <dbReference type="ARBA" id="ARBA00022801"/>
    </source>
</evidence>
<comment type="caution">
    <text evidence="16">The sequence shown here is derived from an EMBL/GenBank/DDBJ whole genome shotgun (WGS) entry which is preliminary data.</text>
</comment>
<dbReference type="PRINTS" id="PR00680">
    <property type="entry name" value="PTREFOIL"/>
</dbReference>
<dbReference type="PROSITE" id="PS51959">
    <property type="entry name" value="ENDOU"/>
    <property type="match status" value="1"/>
</dbReference>
<dbReference type="InterPro" id="IPR017994">
    <property type="entry name" value="P_trefoil_chordata"/>
</dbReference>
<keyword evidence="7 13" id="KW-0378">Hydrolase</keyword>
<keyword evidence="8 13" id="KW-0694">RNA-binding</keyword>
<evidence type="ECO:0000256" key="11">
    <source>
        <dbReference type="ARBA" id="ARBA00023239"/>
    </source>
</evidence>
<evidence type="ECO:0000256" key="13">
    <source>
        <dbReference type="RuleBase" id="RU367085"/>
    </source>
</evidence>
<dbReference type="Pfam" id="PF00088">
    <property type="entry name" value="Trefoil"/>
    <property type="match status" value="2"/>
</dbReference>
<keyword evidence="5 13" id="KW-0479">Metal-binding</keyword>
<dbReference type="CDD" id="cd00111">
    <property type="entry name" value="Trefoil"/>
    <property type="match status" value="2"/>
</dbReference>
<dbReference type="SUPFAM" id="SSF142877">
    <property type="entry name" value="EndoU-like"/>
    <property type="match status" value="1"/>
</dbReference>
<dbReference type="SMART" id="SM00018">
    <property type="entry name" value="PD"/>
    <property type="match status" value="2"/>
</dbReference>
<keyword evidence="17" id="KW-1185">Reference proteome</keyword>
<comment type="catalytic activity">
    <reaction evidence="13">
        <text>ribonucleotidyl-uridine-RNA = a 5'-end dephospho-uridine-RNA + a 3'-end 2',3'-cyclophospho-ribonucleotide-RNA</text>
        <dbReference type="Rhea" id="RHEA:67792"/>
        <dbReference type="Rhea" id="RHEA-COMP:10464"/>
        <dbReference type="Rhea" id="RHEA-COMP:17354"/>
        <dbReference type="Rhea" id="RHEA-COMP:17356"/>
        <dbReference type="ChEBI" id="CHEBI:83064"/>
        <dbReference type="ChEBI" id="CHEBI:173117"/>
        <dbReference type="ChEBI" id="CHEBI:173224"/>
    </reaction>
</comment>
<feature type="domain" description="P-type" evidence="14">
    <location>
        <begin position="262"/>
        <end position="310"/>
    </location>
</feature>
<dbReference type="CDD" id="cd21159">
    <property type="entry name" value="XendoU"/>
    <property type="match status" value="1"/>
</dbReference>
<evidence type="ECO:0000256" key="2">
    <source>
        <dbReference type="ARBA" id="ARBA00010168"/>
    </source>
</evidence>
<evidence type="ECO:0000256" key="1">
    <source>
        <dbReference type="ARBA" id="ARBA00001936"/>
    </source>
</evidence>
<comment type="cofactor">
    <cofactor evidence="1 13">
        <name>Mn(2+)</name>
        <dbReference type="ChEBI" id="CHEBI:29035"/>
    </cofactor>
</comment>
<sequence>MWNKATNNLKIPSELTVQPASPTPLFKVTPAGAMKTASQEFVVFQGNLPVRGDPPRVKTKTATDFLSEICKPGGPVEEALNYLKAIGILPTTTNLASFQKKLHDIWFTPYYKKKTKLWHNGFEHTFVGDKVLSKKDYKGFHNWYQFLIEQASGGITNVPTSFSKPIQFLVATKPPYMSCLTFQWGTATKASRQGSSLFVGTSPAFEIALFSACFLQYPGDQCSCTIGTSSVTVQTYTSPPSVPPVTAVATAYPSEVSTLAGGRCDGIAKQYRTDCGWIGISKNECNDRCCCWKEEPGAYDTPWPWCFYPEGHRCQGIGDRDRKECGYVGIQRDECEQKNCCFDNHVPGVPFCFKGRY</sequence>
<dbReference type="EMBL" id="CALNXK010000169">
    <property type="protein sequence ID" value="CAH3171967.1"/>
    <property type="molecule type" value="Genomic_DNA"/>
</dbReference>
<evidence type="ECO:0000313" key="16">
    <source>
        <dbReference type="EMBL" id="CAH3171967.1"/>
    </source>
</evidence>
<reference evidence="16 17" key="1">
    <citation type="submission" date="2022-05" db="EMBL/GenBank/DDBJ databases">
        <authorList>
            <consortium name="Genoscope - CEA"/>
            <person name="William W."/>
        </authorList>
    </citation>
    <scope>NUCLEOTIDE SEQUENCE [LARGE SCALE GENOMIC DNA]</scope>
</reference>
<keyword evidence="9 12" id="KW-1015">Disulfide bond</keyword>
<dbReference type="SUPFAM" id="SSF57492">
    <property type="entry name" value="Trefoil"/>
    <property type="match status" value="2"/>
</dbReference>
<proteinExistence type="inferred from homology"/>
<comment type="subunit">
    <text evidence="3 13">Monomer.</text>
</comment>
<evidence type="ECO:0000256" key="8">
    <source>
        <dbReference type="ARBA" id="ARBA00022884"/>
    </source>
</evidence>
<feature type="domain" description="P-type" evidence="14">
    <location>
        <begin position="312"/>
        <end position="356"/>
    </location>
</feature>